<sequence>MEHPLGFVLGAAWTGRVSAVGRARAEPAVSSGRLDTRVGVGRARRAPVITCQGADKEPNYNAKGGFDPAEDADYVEVRIYTVGPHDDQGSCMISLKPVCKDAKHALRMHVMTSQAEAMQASLDRGKRKQHMQKLAQFYEGSNPALSPSQSSSEENSAMYPQSLPYMQAHPSGPGVGPLGSQQTSYNSTFGRPSTHDLFHMILDSQLILVTKVAITHIANDVYVARVWVRTAGSAETSMDARPSDAITLALNSMAPIYLNKYLLGRNGTEITAVQRDVRRGFALEIRYENEVKTTSSLAVELKDAPEQIELSKLKMRLDMAVRLERFHEAAHLYKRIQKLCPLEVLNEQLQDAISRNDFQLASRLRDEIYEWRLRLIRWELGE</sequence>
<dbReference type="Proteomes" id="UP000324585">
    <property type="component" value="Unassembled WGS sequence"/>
</dbReference>
<comment type="function">
    <text evidence="2">Bifunctional nuclease with both RNase and DNase activities. Involved in basal defense response. Participates in abscisic acid-derived callose deposition following infection by a necrotrophic pathogen.</text>
</comment>
<evidence type="ECO:0000256" key="3">
    <source>
        <dbReference type="SAM" id="MobiDB-lite"/>
    </source>
</evidence>
<dbReference type="InterPro" id="IPR003729">
    <property type="entry name" value="Bi_nuclease_dom"/>
</dbReference>
<proteinExistence type="inferred from homology"/>
<feature type="domain" description="BFN" evidence="4">
    <location>
        <begin position="74"/>
        <end position="270"/>
    </location>
</feature>
<accession>A0A5J4YYU7</accession>
<organism evidence="5 6">
    <name type="scientific">Porphyridium purpureum</name>
    <name type="common">Red alga</name>
    <name type="synonym">Porphyridium cruentum</name>
    <dbReference type="NCBI Taxonomy" id="35688"/>
    <lineage>
        <taxon>Eukaryota</taxon>
        <taxon>Rhodophyta</taxon>
        <taxon>Bangiophyceae</taxon>
        <taxon>Porphyridiales</taxon>
        <taxon>Porphyridiaceae</taxon>
        <taxon>Porphyridium</taxon>
    </lineage>
</organism>
<dbReference type="Pfam" id="PF02577">
    <property type="entry name" value="BFN_dom"/>
    <property type="match status" value="1"/>
</dbReference>
<dbReference type="Gene3D" id="3.10.690.10">
    <property type="entry name" value="Bifunctional nuclease domain"/>
    <property type="match status" value="1"/>
</dbReference>
<evidence type="ECO:0000256" key="2">
    <source>
        <dbReference type="ARBA" id="ARBA00025428"/>
    </source>
</evidence>
<dbReference type="SUPFAM" id="SSF103256">
    <property type="entry name" value="Hypothetical protein TM0160"/>
    <property type="match status" value="1"/>
</dbReference>
<gene>
    <name evidence="5" type="ORF">FVE85_1792</name>
</gene>
<feature type="region of interest" description="Disordered" evidence="3">
    <location>
        <begin position="163"/>
        <end position="187"/>
    </location>
</feature>
<dbReference type="EMBL" id="VRMN01000003">
    <property type="protein sequence ID" value="KAA8495637.1"/>
    <property type="molecule type" value="Genomic_DNA"/>
</dbReference>
<dbReference type="InterPro" id="IPR036104">
    <property type="entry name" value="BFN_sf"/>
</dbReference>
<comment type="similarity">
    <text evidence="1">Belongs to the bifunctional nuclease family.</text>
</comment>
<keyword evidence="6" id="KW-1185">Reference proteome</keyword>
<evidence type="ECO:0000313" key="5">
    <source>
        <dbReference type="EMBL" id="KAA8495637.1"/>
    </source>
</evidence>
<name>A0A5J4YYU7_PORPP</name>
<evidence type="ECO:0000259" key="4">
    <source>
        <dbReference type="PROSITE" id="PS51658"/>
    </source>
</evidence>
<dbReference type="OrthoDB" id="566255at2759"/>
<evidence type="ECO:0000313" key="6">
    <source>
        <dbReference type="Proteomes" id="UP000324585"/>
    </source>
</evidence>
<comment type="caution">
    <text evidence="5">The sequence shown here is derived from an EMBL/GenBank/DDBJ whole genome shotgun (WGS) entry which is preliminary data.</text>
</comment>
<reference evidence="6" key="1">
    <citation type="journal article" date="2019" name="Nat. Commun.">
        <title>Expansion of phycobilisome linker gene families in mesophilic red algae.</title>
        <authorList>
            <person name="Lee J."/>
            <person name="Kim D."/>
            <person name="Bhattacharya D."/>
            <person name="Yoon H.S."/>
        </authorList>
    </citation>
    <scope>NUCLEOTIDE SEQUENCE [LARGE SCALE GENOMIC DNA]</scope>
    <source>
        <strain evidence="6">CCMP 1328</strain>
    </source>
</reference>
<dbReference type="GO" id="GO:0004518">
    <property type="term" value="F:nuclease activity"/>
    <property type="evidence" value="ECO:0007669"/>
    <property type="project" value="InterPro"/>
</dbReference>
<protein>
    <recommendedName>
        <fullName evidence="4">BFN domain-containing protein</fullName>
    </recommendedName>
</protein>
<evidence type="ECO:0000256" key="1">
    <source>
        <dbReference type="ARBA" id="ARBA00009095"/>
    </source>
</evidence>
<dbReference type="PROSITE" id="PS51658">
    <property type="entry name" value="BFN"/>
    <property type="match status" value="1"/>
</dbReference>
<dbReference type="AlphaFoldDB" id="A0A5J4YYU7"/>
<dbReference type="OMA" id="ITHIAND"/>